<name>A0A0A9H3Q3_ARUDO</name>
<organism evidence="1">
    <name type="scientific">Arundo donax</name>
    <name type="common">Giant reed</name>
    <name type="synonym">Donax arundinaceus</name>
    <dbReference type="NCBI Taxonomy" id="35708"/>
    <lineage>
        <taxon>Eukaryota</taxon>
        <taxon>Viridiplantae</taxon>
        <taxon>Streptophyta</taxon>
        <taxon>Embryophyta</taxon>
        <taxon>Tracheophyta</taxon>
        <taxon>Spermatophyta</taxon>
        <taxon>Magnoliopsida</taxon>
        <taxon>Liliopsida</taxon>
        <taxon>Poales</taxon>
        <taxon>Poaceae</taxon>
        <taxon>PACMAD clade</taxon>
        <taxon>Arundinoideae</taxon>
        <taxon>Arundineae</taxon>
        <taxon>Arundo</taxon>
    </lineage>
</organism>
<evidence type="ECO:0000313" key="1">
    <source>
        <dbReference type="EMBL" id="JAE31840.1"/>
    </source>
</evidence>
<reference evidence="1" key="1">
    <citation type="submission" date="2014-09" db="EMBL/GenBank/DDBJ databases">
        <authorList>
            <person name="Magalhaes I.L.F."/>
            <person name="Oliveira U."/>
            <person name="Santos F.R."/>
            <person name="Vidigal T.H.D.A."/>
            <person name="Brescovit A.D."/>
            <person name="Santos A.J."/>
        </authorList>
    </citation>
    <scope>NUCLEOTIDE SEQUENCE</scope>
    <source>
        <tissue evidence="1">Shoot tissue taken approximately 20 cm above the soil surface</tissue>
    </source>
</reference>
<accession>A0A0A9H3Q3</accession>
<sequence length="42" mass="5107">MSMWRSPSWQRQEPNWRPNRRRELLGSRPSCIYTALVRFSAV</sequence>
<dbReference type="AlphaFoldDB" id="A0A0A9H3Q3"/>
<protein>
    <submittedName>
        <fullName evidence="1">Uncharacterized protein</fullName>
    </submittedName>
</protein>
<dbReference type="EMBL" id="GBRH01166056">
    <property type="protein sequence ID" value="JAE31840.1"/>
    <property type="molecule type" value="Transcribed_RNA"/>
</dbReference>
<reference evidence="1" key="2">
    <citation type="journal article" date="2015" name="Data Brief">
        <title>Shoot transcriptome of the giant reed, Arundo donax.</title>
        <authorList>
            <person name="Barrero R.A."/>
            <person name="Guerrero F.D."/>
            <person name="Moolhuijzen P."/>
            <person name="Goolsby J.A."/>
            <person name="Tidwell J."/>
            <person name="Bellgard S.E."/>
            <person name="Bellgard M.I."/>
        </authorList>
    </citation>
    <scope>NUCLEOTIDE SEQUENCE</scope>
    <source>
        <tissue evidence="1">Shoot tissue taken approximately 20 cm above the soil surface</tissue>
    </source>
</reference>
<proteinExistence type="predicted"/>